<evidence type="ECO:0008006" key="3">
    <source>
        <dbReference type="Google" id="ProtNLM"/>
    </source>
</evidence>
<dbReference type="InterPro" id="IPR036116">
    <property type="entry name" value="FN3_sf"/>
</dbReference>
<evidence type="ECO:0000256" key="1">
    <source>
        <dbReference type="SAM" id="SignalP"/>
    </source>
</evidence>
<sequence>MNKSFFPANPHNMKQYNFGMRLCAFCLLIISFCVTVKAQHAFHVYRHDGNVNSFFYADCDSITYARVPSETDSPTVEFVQLIHTADSVFRIPVNEIDSVSFYKPETVFQPDVIYLEESLASYLTGCDGLVLTFNENIPFSLLPKVGDKLVTLEMENLFPTGFVGKVLSVNKVKGKYQIECELPSLTDIFESYYYDGTFEMQTSDEGLDNDRIMSRGYEIWPPRSEQFTIPPVDVHLTVKDLELKSGPYKEEYSQTIGCGVTSKMYARVSLIVNDGIHLNLTMTGEHALTPYFKASMEGKAKLKKGPKREVPIPYTGKLLNLYFETGVFVELAGSISGSCEQTHYVNSALHLEYHSNSVSNIPNQIKFVHKGKDDPILSFAGDVSIKMGVCLEFGISVLTKELAKAGIEGEFGLKGDINMGLDATKLGIMSPPITTLYDRLKDVNQLTATPYVGCSFIAEASKGPLEIGGSVGKVYEFLSPMSFGVIPLFEDMNVNVNAKTGSISTTANISNVCFGQRRVGFAMYQDNKLVDVAWYSVPYDGIHPLQISHTFTNVALGKKYVIYPIVELFRDIELLATPCSEAELKVNVQTGGSSNISTQSATLSGIVEGINSTIPCEYGISYRKEGTLEWVDAPSSEKGGGTFSCRISGLISNTGYSYRAYLRVNGQVCYGTIRSFRTEKEAAAYGVTTEGISNLTSSSVLLAGIVQGIEESTPCEYGIAYKDRNSRNWTEIPANGYNSNGYFICNVVGLSPNTEYDYRAYLHVDGKDFWGTTRYFITEGTDLDPSVLTVLQDFYKSANGSGWYNHTNWLEDSELLWWYGFSPSSEKEELYDLRLDNNNLSGNVMLRNSNFIASMSLENNPIQSLTLERCEGLSELTLPGQGETLSINSCGRKSGVSNSSPEFLTIDTRENGNIGHIDISRSTYSKVNIGGYLSDRNISVDKLDYTGADQNFRGYLEGGLNTAIGQLNLSHVYDEFTVSYNEIETLNISEVYSSRNNNMIGRWDIGYTHRNGHIKNVNVDQGDKLPFSISFYQHVDIANIRNMNQPTSGVSAGHIFFRFEEGVNEINIDNLQLQSTMFSIWTPTPIIINIANSSFLLSSYSDTADNVFNFINCDVSTDVGGGITKRLHNLTFKGTKSQLQEHLKMNGY</sequence>
<proteinExistence type="predicted"/>
<evidence type="ECO:0000313" key="2">
    <source>
        <dbReference type="EMBL" id="VYT49532.1"/>
    </source>
</evidence>
<keyword evidence="1" id="KW-0732">Signal</keyword>
<protein>
    <recommendedName>
        <fullName evidence="3">Fibronectin type-III domain-containing protein</fullName>
    </recommendedName>
</protein>
<gene>
    <name evidence="2" type="ORF">BFLFYP10_03895</name>
</gene>
<reference evidence="2" key="1">
    <citation type="submission" date="2019-11" db="EMBL/GenBank/DDBJ databases">
        <authorList>
            <person name="Feng L."/>
        </authorList>
    </citation>
    <scope>NUCLEOTIDE SEQUENCE</scope>
    <source>
        <strain evidence="2">BfaecisLFYP10</strain>
    </source>
</reference>
<dbReference type="SUPFAM" id="SSF49265">
    <property type="entry name" value="Fibronectin type III"/>
    <property type="match status" value="1"/>
</dbReference>
<accession>A0A6N2X664</accession>
<dbReference type="AlphaFoldDB" id="A0A6N2X664"/>
<name>A0A6N2X664_9BACE</name>
<organism evidence="2">
    <name type="scientific">Bacteroides faecis</name>
    <dbReference type="NCBI Taxonomy" id="674529"/>
    <lineage>
        <taxon>Bacteria</taxon>
        <taxon>Pseudomonadati</taxon>
        <taxon>Bacteroidota</taxon>
        <taxon>Bacteroidia</taxon>
        <taxon>Bacteroidales</taxon>
        <taxon>Bacteroidaceae</taxon>
        <taxon>Bacteroides</taxon>
    </lineage>
</organism>
<feature type="signal peptide" evidence="1">
    <location>
        <begin position="1"/>
        <end position="38"/>
    </location>
</feature>
<dbReference type="RefSeq" id="WP_259001760.1">
    <property type="nucleotide sequence ID" value="NZ_CACRSZ010000085.1"/>
</dbReference>
<feature type="chain" id="PRO_5026871999" description="Fibronectin type-III domain-containing protein" evidence="1">
    <location>
        <begin position="39"/>
        <end position="1148"/>
    </location>
</feature>
<dbReference type="EMBL" id="CACRSZ010000085">
    <property type="protein sequence ID" value="VYT49532.1"/>
    <property type="molecule type" value="Genomic_DNA"/>
</dbReference>